<dbReference type="Proteomes" id="UP000249638">
    <property type="component" value="Unassembled WGS sequence"/>
</dbReference>
<keyword evidence="1" id="KW-1133">Transmembrane helix</keyword>
<evidence type="ECO:0000313" key="3">
    <source>
        <dbReference type="EMBL" id="PZX34290.1"/>
    </source>
</evidence>
<keyword evidence="4" id="KW-1185">Reference proteome</keyword>
<name>A0A2W7PKR0_9BURK</name>
<evidence type="ECO:0000256" key="1">
    <source>
        <dbReference type="SAM" id="Phobius"/>
    </source>
</evidence>
<keyword evidence="1" id="KW-0472">Membrane</keyword>
<protein>
    <recommendedName>
        <fullName evidence="2">CD-NTase-associated protein 15 domain-containing protein</fullName>
    </recommendedName>
</protein>
<proteinExistence type="predicted"/>
<gene>
    <name evidence="3" type="ORF">C7416_101574</name>
</gene>
<comment type="caution">
    <text evidence="3">The sequence shown here is derived from an EMBL/GenBank/DDBJ whole genome shotgun (WGS) entry which is preliminary data.</text>
</comment>
<evidence type="ECO:0000259" key="2">
    <source>
        <dbReference type="Pfam" id="PF18153"/>
    </source>
</evidence>
<keyword evidence="1" id="KW-0812">Transmembrane</keyword>
<dbReference type="InterPro" id="IPR041208">
    <property type="entry name" value="Cap15"/>
</dbReference>
<feature type="transmembrane region" description="Helical" evidence="1">
    <location>
        <begin position="54"/>
        <end position="72"/>
    </location>
</feature>
<sequence length="210" mass="23384">MHQKHEYSMIGHSRAAIGRWLGVFAGVVAGAVTSIAGSVLVARFMGWAGLLEHPISIPLTATTFYVLGHFFFDRWIWKMSWVHKVLGIPDLNGTWQCSGRTLDPATSEPTYDWSAKVVITQTWEKIKVHLETDNSRSHSVAASIVKSDGIGFILMYSYRNEPKPGDKELMGHIGYCELHVDESQCSAEGSYFNNQGRLTYGSMKLTKEAA</sequence>
<dbReference type="Pfam" id="PF18153">
    <property type="entry name" value="Cap15_CD_rec"/>
    <property type="match status" value="1"/>
</dbReference>
<dbReference type="AlphaFoldDB" id="A0A2W7PKR0"/>
<feature type="transmembrane region" description="Helical" evidence="1">
    <location>
        <begin position="20"/>
        <end position="42"/>
    </location>
</feature>
<accession>A0A2W7PKR0</accession>
<feature type="domain" description="CD-NTase-associated protein 15" evidence="2">
    <location>
        <begin position="88"/>
        <end position="207"/>
    </location>
</feature>
<organism evidence="3 4">
    <name type="scientific">Cupriavidus phytorum</name>
    <dbReference type="NCBI Taxonomy" id="3024399"/>
    <lineage>
        <taxon>Bacteria</taxon>
        <taxon>Pseudomonadati</taxon>
        <taxon>Pseudomonadota</taxon>
        <taxon>Betaproteobacteria</taxon>
        <taxon>Burkholderiales</taxon>
        <taxon>Burkholderiaceae</taxon>
        <taxon>Cupriavidus</taxon>
    </lineage>
</organism>
<dbReference type="EMBL" id="QKZN01000001">
    <property type="protein sequence ID" value="PZX34290.1"/>
    <property type="molecule type" value="Genomic_DNA"/>
</dbReference>
<evidence type="ECO:0000313" key="4">
    <source>
        <dbReference type="Proteomes" id="UP000249638"/>
    </source>
</evidence>
<reference evidence="3" key="1">
    <citation type="submission" date="2018-06" db="EMBL/GenBank/DDBJ databases">
        <title>Genomic Encyclopedia of Type Strains, Phase IV (KMG-V): Genome sequencing to study the core and pangenomes of soil and plant-associated prokaryotes.</title>
        <authorList>
            <person name="Whitman W."/>
        </authorList>
    </citation>
    <scope>NUCLEOTIDE SEQUENCE [LARGE SCALE GENOMIC DNA]</scope>
    <source>
        <strain evidence="3">MLR2-44</strain>
    </source>
</reference>